<evidence type="ECO:0000256" key="1">
    <source>
        <dbReference type="SAM" id="Coils"/>
    </source>
</evidence>
<proteinExistence type="predicted"/>
<evidence type="ECO:0000313" key="4">
    <source>
        <dbReference type="Proteomes" id="UP001460270"/>
    </source>
</evidence>
<accession>A0AAW0P3F0</accession>
<comment type="caution">
    <text evidence="3">The sequence shown here is derived from an EMBL/GenBank/DDBJ whole genome shotgun (WGS) entry which is preliminary data.</text>
</comment>
<name>A0AAW0P3F0_9GOBI</name>
<keyword evidence="1" id="KW-0175">Coiled coil</keyword>
<evidence type="ECO:0000256" key="2">
    <source>
        <dbReference type="SAM" id="MobiDB-lite"/>
    </source>
</evidence>
<dbReference type="AlphaFoldDB" id="A0AAW0P3F0"/>
<gene>
    <name evidence="3" type="ORF">WMY93_015835</name>
</gene>
<reference evidence="4" key="1">
    <citation type="submission" date="2024-04" db="EMBL/GenBank/DDBJ databases">
        <title>Salinicola lusitanus LLJ914,a marine bacterium isolated from the Okinawa Trough.</title>
        <authorList>
            <person name="Li J."/>
        </authorList>
    </citation>
    <scope>NUCLEOTIDE SEQUENCE [LARGE SCALE GENOMIC DNA]</scope>
</reference>
<dbReference type="Proteomes" id="UP001460270">
    <property type="component" value="Unassembled WGS sequence"/>
</dbReference>
<evidence type="ECO:0008006" key="5">
    <source>
        <dbReference type="Google" id="ProtNLM"/>
    </source>
</evidence>
<organism evidence="3 4">
    <name type="scientific">Mugilogobius chulae</name>
    <name type="common">yellowstripe goby</name>
    <dbReference type="NCBI Taxonomy" id="88201"/>
    <lineage>
        <taxon>Eukaryota</taxon>
        <taxon>Metazoa</taxon>
        <taxon>Chordata</taxon>
        <taxon>Craniata</taxon>
        <taxon>Vertebrata</taxon>
        <taxon>Euteleostomi</taxon>
        <taxon>Actinopterygii</taxon>
        <taxon>Neopterygii</taxon>
        <taxon>Teleostei</taxon>
        <taxon>Neoteleostei</taxon>
        <taxon>Acanthomorphata</taxon>
        <taxon>Gobiaria</taxon>
        <taxon>Gobiiformes</taxon>
        <taxon>Gobioidei</taxon>
        <taxon>Gobiidae</taxon>
        <taxon>Gobionellinae</taxon>
        <taxon>Mugilogobius</taxon>
    </lineage>
</organism>
<feature type="coiled-coil region" evidence="1">
    <location>
        <begin position="21"/>
        <end position="173"/>
    </location>
</feature>
<feature type="region of interest" description="Disordered" evidence="2">
    <location>
        <begin position="237"/>
        <end position="258"/>
    </location>
</feature>
<protein>
    <recommendedName>
        <fullName evidence="5">Tropomyosin</fullName>
    </recommendedName>
</protein>
<dbReference type="EMBL" id="JBBPFD010000011">
    <property type="protein sequence ID" value="KAK7907223.1"/>
    <property type="molecule type" value="Genomic_DNA"/>
</dbReference>
<evidence type="ECO:0000313" key="3">
    <source>
        <dbReference type="EMBL" id="KAK7907223.1"/>
    </source>
</evidence>
<keyword evidence="4" id="KW-1185">Reference proteome</keyword>
<sequence length="258" mass="30018">MTVQGLEKELGLIREEIIETRQCSFIDRQKLEKTIEDLEEKQLMQSQESDAKTRQLKSAMNELNQNRAILKDNEKVQLLQTTNEELVAAKSSLELEILQLKSAKENLQQSEIANSNKIEELKDKLRDDAEEISELKSEKTDLQNNISSLEEQLRIQNEKNDKQTAAYSEYEREILSYLEDNEAKVKSERAGFMNNISSLEEQLRIQTERNNTQTAAYSECEREMLLYLEDVEARLEAQSKTSQENIESAARKRQFTQF</sequence>